<comment type="caution">
    <text evidence="3">The sequence shown here is derived from an EMBL/GenBank/DDBJ whole genome shotgun (WGS) entry which is preliminary data.</text>
</comment>
<dbReference type="CDD" id="cd00143">
    <property type="entry name" value="PP2Cc"/>
    <property type="match status" value="1"/>
</dbReference>
<dbReference type="PROSITE" id="PS51746">
    <property type="entry name" value="PPM_2"/>
    <property type="match status" value="1"/>
</dbReference>
<dbReference type="EMBL" id="JAUTWS010000008">
    <property type="protein sequence ID" value="MDO9708750.1"/>
    <property type="molecule type" value="Genomic_DNA"/>
</dbReference>
<organism evidence="3 4">
    <name type="scientific">Paracraurococcus lichenis</name>
    <dbReference type="NCBI Taxonomy" id="3064888"/>
    <lineage>
        <taxon>Bacteria</taxon>
        <taxon>Pseudomonadati</taxon>
        <taxon>Pseudomonadota</taxon>
        <taxon>Alphaproteobacteria</taxon>
        <taxon>Acetobacterales</taxon>
        <taxon>Roseomonadaceae</taxon>
        <taxon>Paracraurococcus</taxon>
    </lineage>
</organism>
<feature type="region of interest" description="Disordered" evidence="1">
    <location>
        <begin position="1"/>
        <end position="21"/>
    </location>
</feature>
<dbReference type="Gene3D" id="3.60.40.10">
    <property type="entry name" value="PPM-type phosphatase domain"/>
    <property type="match status" value="1"/>
</dbReference>
<dbReference type="InterPro" id="IPR015655">
    <property type="entry name" value="PP2C"/>
</dbReference>
<dbReference type="SMART" id="SM00331">
    <property type="entry name" value="PP2C_SIG"/>
    <property type="match status" value="1"/>
</dbReference>
<dbReference type="InterPro" id="IPR036457">
    <property type="entry name" value="PPM-type-like_dom_sf"/>
</dbReference>
<evidence type="ECO:0000313" key="3">
    <source>
        <dbReference type="EMBL" id="MDO9708750.1"/>
    </source>
</evidence>
<dbReference type="InterPro" id="IPR001932">
    <property type="entry name" value="PPM-type_phosphatase-like_dom"/>
</dbReference>
<gene>
    <name evidence="3" type="ORF">Q7A36_10400</name>
</gene>
<dbReference type="PANTHER" id="PTHR13832:SF827">
    <property type="entry name" value="PROTEIN PHOSPHATASE 1L"/>
    <property type="match status" value="1"/>
</dbReference>
<dbReference type="Pfam" id="PF13672">
    <property type="entry name" value="PP2C_2"/>
    <property type="match status" value="1"/>
</dbReference>
<keyword evidence="4" id="KW-1185">Reference proteome</keyword>
<dbReference type="SUPFAM" id="SSF81606">
    <property type="entry name" value="PP2C-like"/>
    <property type="match status" value="1"/>
</dbReference>
<sequence length="236" mass="24335">MTSGFRSAGRSDPGAVRRRNEDNLVERQDIGVWAVADGAGGHAAGDVASGLVRQALLAIPAGLGAQELLGEVRARLAQVHEMLLARAEAPGGATSATTVVVLIAGEGHFACLWAGDSRLYRLRDGALSLITRDHSLVQEMVDAGTLTPEAAEGHPHSNVVTRALGVGDLALEKVTDRLEPNDRFLLCSDGLSKAVPEVEIAALLAAESPETVVDGLMAAALARGARDNVTAVAVGA</sequence>
<dbReference type="Proteomes" id="UP001243009">
    <property type="component" value="Unassembled WGS sequence"/>
</dbReference>
<evidence type="ECO:0000259" key="2">
    <source>
        <dbReference type="PROSITE" id="PS51746"/>
    </source>
</evidence>
<reference evidence="3 4" key="1">
    <citation type="submission" date="2023-08" db="EMBL/GenBank/DDBJ databases">
        <title>The draft genome sequence of Paracraurococcus sp. LOR1-02.</title>
        <authorList>
            <person name="Kingkaew E."/>
            <person name="Tanasupawat S."/>
        </authorList>
    </citation>
    <scope>NUCLEOTIDE SEQUENCE [LARGE SCALE GENOMIC DNA]</scope>
    <source>
        <strain evidence="3 4">LOR1-02</strain>
    </source>
</reference>
<dbReference type="RefSeq" id="WP_305103616.1">
    <property type="nucleotide sequence ID" value="NZ_JAUTWS010000008.1"/>
</dbReference>
<dbReference type="PANTHER" id="PTHR13832">
    <property type="entry name" value="PROTEIN PHOSPHATASE 2C"/>
    <property type="match status" value="1"/>
</dbReference>
<evidence type="ECO:0000313" key="4">
    <source>
        <dbReference type="Proteomes" id="UP001243009"/>
    </source>
</evidence>
<name>A0ABT9DYC2_9PROT</name>
<proteinExistence type="predicted"/>
<dbReference type="SMART" id="SM00332">
    <property type="entry name" value="PP2Cc"/>
    <property type="match status" value="1"/>
</dbReference>
<feature type="domain" description="PPM-type phosphatase" evidence="2">
    <location>
        <begin position="6"/>
        <end position="236"/>
    </location>
</feature>
<protein>
    <submittedName>
        <fullName evidence="3">Protein phosphatase 2C domain-containing protein</fullName>
    </submittedName>
</protein>
<accession>A0ABT9DYC2</accession>
<evidence type="ECO:0000256" key="1">
    <source>
        <dbReference type="SAM" id="MobiDB-lite"/>
    </source>
</evidence>